<feature type="compositionally biased region" description="Polar residues" evidence="1">
    <location>
        <begin position="75"/>
        <end position="86"/>
    </location>
</feature>
<feature type="non-terminal residue" evidence="2">
    <location>
        <position position="117"/>
    </location>
</feature>
<feature type="compositionally biased region" description="Polar residues" evidence="1">
    <location>
        <begin position="93"/>
        <end position="110"/>
    </location>
</feature>
<feature type="compositionally biased region" description="Polar residues" evidence="1">
    <location>
        <begin position="51"/>
        <end position="61"/>
    </location>
</feature>
<dbReference type="EMBL" id="CABIJS010000122">
    <property type="protein sequence ID" value="VUZ44019.1"/>
    <property type="molecule type" value="Genomic_DNA"/>
</dbReference>
<evidence type="ECO:0000313" key="3">
    <source>
        <dbReference type="Proteomes" id="UP000321570"/>
    </source>
</evidence>
<keyword evidence="3" id="KW-1185">Reference proteome</keyword>
<proteinExistence type="predicted"/>
<evidence type="ECO:0000256" key="1">
    <source>
        <dbReference type="SAM" id="MobiDB-lite"/>
    </source>
</evidence>
<gene>
    <name evidence="2" type="ORF">WMSIL1_LOCUS4301</name>
</gene>
<accession>A0A564YAM8</accession>
<feature type="region of interest" description="Disordered" evidence="1">
    <location>
        <begin position="48"/>
        <end position="117"/>
    </location>
</feature>
<evidence type="ECO:0000313" key="2">
    <source>
        <dbReference type="EMBL" id="VUZ44019.1"/>
    </source>
</evidence>
<feature type="region of interest" description="Disordered" evidence="1">
    <location>
        <begin position="1"/>
        <end position="23"/>
    </location>
</feature>
<sequence length="117" mass="12845">MSAMGHTNYEASSSAIGVIERRKPSAGRMHGNLRLPWDPRDSVVVVGYASGSPSSMDTDLYTSRPDGQLHRRSHSNQVPSLELDNQTDIRRSLNLSADSYHRINQTSPTRASYAGMG</sequence>
<organism evidence="2 3">
    <name type="scientific">Hymenolepis diminuta</name>
    <name type="common">Rat tapeworm</name>
    <dbReference type="NCBI Taxonomy" id="6216"/>
    <lineage>
        <taxon>Eukaryota</taxon>
        <taxon>Metazoa</taxon>
        <taxon>Spiralia</taxon>
        <taxon>Lophotrochozoa</taxon>
        <taxon>Platyhelminthes</taxon>
        <taxon>Cestoda</taxon>
        <taxon>Eucestoda</taxon>
        <taxon>Cyclophyllidea</taxon>
        <taxon>Hymenolepididae</taxon>
        <taxon>Hymenolepis</taxon>
    </lineage>
</organism>
<dbReference type="AlphaFoldDB" id="A0A564YAM8"/>
<dbReference type="Proteomes" id="UP000321570">
    <property type="component" value="Unassembled WGS sequence"/>
</dbReference>
<name>A0A564YAM8_HYMDI</name>
<protein>
    <submittedName>
        <fullName evidence="2">Uncharacterized protein</fullName>
    </submittedName>
</protein>
<reference evidence="2 3" key="1">
    <citation type="submission" date="2019-07" db="EMBL/GenBank/DDBJ databases">
        <authorList>
            <person name="Jastrzebski P J."/>
            <person name="Paukszto L."/>
            <person name="Jastrzebski P J."/>
        </authorList>
    </citation>
    <scope>NUCLEOTIDE SEQUENCE [LARGE SCALE GENOMIC DNA]</scope>
    <source>
        <strain evidence="2 3">WMS-il1</strain>
    </source>
</reference>